<dbReference type="RefSeq" id="YP_002601011.1">
    <property type="nucleotide sequence ID" value="NC_012101.1"/>
</dbReference>
<protein>
    <submittedName>
        <fullName evidence="1">Uncharacterized protein orf78</fullName>
    </submittedName>
</protein>
<dbReference type="EMBL" id="FJ493497">
    <property type="protein sequence ID" value="ACK36919.1"/>
    <property type="molecule type" value="Genomic_DNA"/>
</dbReference>
<organism evidence="1">
    <name type="scientific">Monomastix sp. (strain OKE-1)</name>
    <dbReference type="NCBI Taxonomy" id="141716"/>
    <lineage>
        <taxon>Eukaryota</taxon>
        <taxon>Viridiplantae</taxon>
        <taxon>Chlorophyta</taxon>
        <taxon>Mamiellophyceae</taxon>
        <taxon>Monomastigales</taxon>
        <taxon>Monomastigaceae</taxon>
        <taxon>Monomastix</taxon>
    </lineage>
</organism>
<reference evidence="1" key="2">
    <citation type="journal article" date="2009" name="Mol. Biol. Evol.">
        <title>The chloroplast genomes of the green algae Pyramimonas, Monomastix, and Pycnococcus shed new light on the evolutionary history of prasinophytes and the origin of the secondary chloroplasts of euglenids.</title>
        <authorList>
            <person name="Turmel M."/>
            <person name="Gagnon M.C."/>
            <person name="O'Kelly C.J."/>
            <person name="Otis C."/>
            <person name="Lemieux C."/>
        </authorList>
    </citation>
    <scope>NUCLEOTIDE SEQUENCE</scope>
</reference>
<geneLocation type="chloroplast" evidence="1"/>
<sequence length="78" mass="9006">MTKCYQNSVGALKNLFEYFLGTPKKIGLLVNKHTAHRFEDFLLKSLFFNKKFKSLPPRERELRGSFRPSVLPPSGEGF</sequence>
<gene>
    <name evidence="1" type="primary">orf78</name>
</gene>
<keyword evidence="1" id="KW-0934">Plastid</keyword>
<accession>C0JWK6</accession>
<keyword evidence="1" id="KW-0150">Chloroplast</keyword>
<proteinExistence type="predicted"/>
<evidence type="ECO:0000313" key="1">
    <source>
        <dbReference type="EMBL" id="ACK36919.1"/>
    </source>
</evidence>
<reference evidence="1" key="1">
    <citation type="journal article" date="2006" name="BMC Biol.">
        <title>The complete chloroplast DNA sequence of the green alga Oltmannsiellopsis viridis reveals a distinctive quadripartite architecture in the chloroplast genome of early diverging ulvophytes.</title>
        <authorList>
            <person name="Pombert J.F."/>
            <person name="Lemieux C."/>
            <person name="Turmel M."/>
        </authorList>
    </citation>
    <scope>NUCLEOTIDE SEQUENCE</scope>
</reference>
<dbReference type="AlphaFoldDB" id="C0JWK6"/>
<name>C0JWK6_MONSK</name>
<dbReference type="GeneID" id="7441145"/>